<accession>A0ABR3B1T4</accession>
<dbReference type="SMART" id="SM00774">
    <property type="entry name" value="WRKY"/>
    <property type="match status" value="1"/>
</dbReference>
<evidence type="ECO:0000313" key="9">
    <source>
        <dbReference type="Proteomes" id="UP001448207"/>
    </source>
</evidence>
<gene>
    <name evidence="8" type="ORF">J3Q64DRAFT_1743204</name>
</gene>
<feature type="compositionally biased region" description="Low complexity" evidence="6">
    <location>
        <begin position="72"/>
        <end position="82"/>
    </location>
</feature>
<evidence type="ECO:0000256" key="1">
    <source>
        <dbReference type="ARBA" id="ARBA00004123"/>
    </source>
</evidence>
<keyword evidence="2" id="KW-0805">Transcription regulation</keyword>
<dbReference type="InterPro" id="IPR003657">
    <property type="entry name" value="WRKY_dom"/>
</dbReference>
<feature type="domain" description="WRKY" evidence="7">
    <location>
        <begin position="167"/>
        <end position="226"/>
    </location>
</feature>
<keyword evidence="9" id="KW-1185">Reference proteome</keyword>
<evidence type="ECO:0000256" key="6">
    <source>
        <dbReference type="SAM" id="MobiDB-lite"/>
    </source>
</evidence>
<sequence length="234" mass="26783">MVAMGSLFIVNGKSDSTASPNLSTASSPPHTHHTPHISHTQHTSPPPPPPPIQSAFSPFNPQPENRHHHRSSSSSNNNIISHTHSRNHSHSHSRSHSNGQSYSYNYNQSQTQNQNQNYHQQYETDPPIKMLTKDILLQPNFDRHSSRRKREMQAVTKIVETREFPYNDNYFWKNNGNTTHKKNGCRSIYYKCSNSSKGCSVNKTVAAKEDGYYVIKYRGEHQKECGHVEHIRDL</sequence>
<keyword evidence="4" id="KW-0804">Transcription</keyword>
<evidence type="ECO:0000256" key="3">
    <source>
        <dbReference type="ARBA" id="ARBA00023125"/>
    </source>
</evidence>
<dbReference type="Gene3D" id="2.20.25.80">
    <property type="entry name" value="WRKY domain"/>
    <property type="match status" value="1"/>
</dbReference>
<keyword evidence="5" id="KW-0539">Nucleus</keyword>
<evidence type="ECO:0000259" key="7">
    <source>
        <dbReference type="PROSITE" id="PS50811"/>
    </source>
</evidence>
<comment type="subcellular location">
    <subcellularLocation>
        <location evidence="1">Nucleus</location>
    </subcellularLocation>
</comment>
<feature type="compositionally biased region" description="Basic residues" evidence="6">
    <location>
        <begin position="83"/>
        <end position="95"/>
    </location>
</feature>
<protein>
    <recommendedName>
        <fullName evidence="7">WRKY domain-containing protein</fullName>
    </recommendedName>
</protein>
<evidence type="ECO:0000256" key="5">
    <source>
        <dbReference type="ARBA" id="ARBA00023242"/>
    </source>
</evidence>
<dbReference type="PROSITE" id="PS50811">
    <property type="entry name" value="WRKY"/>
    <property type="match status" value="1"/>
</dbReference>
<reference evidence="8 9" key="1">
    <citation type="submission" date="2024-04" db="EMBL/GenBank/DDBJ databases">
        <title>Symmetric and asymmetric DNA N6-adenine methylation regulates different biological responses in Mucorales.</title>
        <authorList>
            <consortium name="Lawrence Berkeley National Laboratory"/>
            <person name="Lax C."/>
            <person name="Mondo S.J."/>
            <person name="Osorio-Concepcion M."/>
            <person name="Muszewska A."/>
            <person name="Corrochano-Luque M."/>
            <person name="Gutierrez G."/>
            <person name="Riley R."/>
            <person name="Lipzen A."/>
            <person name="Guo J."/>
            <person name="Hundley H."/>
            <person name="Amirebrahimi M."/>
            <person name="Ng V."/>
            <person name="Lorenzo-Gutierrez D."/>
            <person name="Binder U."/>
            <person name="Yang J."/>
            <person name="Song Y."/>
            <person name="Canovas D."/>
            <person name="Navarro E."/>
            <person name="Freitag M."/>
            <person name="Gabaldon T."/>
            <person name="Grigoriev I.V."/>
            <person name="Corrochano L.M."/>
            <person name="Nicolas F.E."/>
            <person name="Garre V."/>
        </authorList>
    </citation>
    <scope>NUCLEOTIDE SEQUENCE [LARGE SCALE GENOMIC DNA]</scope>
    <source>
        <strain evidence="8 9">L51</strain>
    </source>
</reference>
<keyword evidence="3" id="KW-0238">DNA-binding</keyword>
<evidence type="ECO:0000256" key="4">
    <source>
        <dbReference type="ARBA" id="ARBA00023163"/>
    </source>
</evidence>
<feature type="compositionally biased region" description="Low complexity" evidence="6">
    <location>
        <begin position="96"/>
        <end position="106"/>
    </location>
</feature>
<feature type="region of interest" description="Disordered" evidence="6">
    <location>
        <begin position="12"/>
        <end position="106"/>
    </location>
</feature>
<evidence type="ECO:0000256" key="2">
    <source>
        <dbReference type="ARBA" id="ARBA00023015"/>
    </source>
</evidence>
<dbReference type="SUPFAM" id="SSF118290">
    <property type="entry name" value="WRKY DNA-binding domain"/>
    <property type="match status" value="1"/>
</dbReference>
<dbReference type="Pfam" id="PF03106">
    <property type="entry name" value="WRKY"/>
    <property type="match status" value="1"/>
</dbReference>
<comment type="caution">
    <text evidence="8">The sequence shown here is derived from an EMBL/GenBank/DDBJ whole genome shotgun (WGS) entry which is preliminary data.</text>
</comment>
<organism evidence="8 9">
    <name type="scientific">Phycomyces blakesleeanus</name>
    <dbReference type="NCBI Taxonomy" id="4837"/>
    <lineage>
        <taxon>Eukaryota</taxon>
        <taxon>Fungi</taxon>
        <taxon>Fungi incertae sedis</taxon>
        <taxon>Mucoromycota</taxon>
        <taxon>Mucoromycotina</taxon>
        <taxon>Mucoromycetes</taxon>
        <taxon>Mucorales</taxon>
        <taxon>Phycomycetaceae</taxon>
        <taxon>Phycomyces</taxon>
    </lineage>
</organism>
<feature type="compositionally biased region" description="Polar residues" evidence="6">
    <location>
        <begin position="13"/>
        <end position="22"/>
    </location>
</feature>
<evidence type="ECO:0000313" key="8">
    <source>
        <dbReference type="EMBL" id="KAL0085315.1"/>
    </source>
</evidence>
<dbReference type="InterPro" id="IPR036576">
    <property type="entry name" value="WRKY_dom_sf"/>
</dbReference>
<dbReference type="EMBL" id="JBCLYO010000010">
    <property type="protein sequence ID" value="KAL0085315.1"/>
    <property type="molecule type" value="Genomic_DNA"/>
</dbReference>
<dbReference type="Proteomes" id="UP001448207">
    <property type="component" value="Unassembled WGS sequence"/>
</dbReference>
<name>A0ABR3B1T4_PHYBL</name>
<proteinExistence type="predicted"/>